<comment type="caution">
    <text evidence="1">The sequence shown here is derived from an EMBL/GenBank/DDBJ whole genome shotgun (WGS) entry which is preliminary data.</text>
</comment>
<accession>A0A9W4TA82</accession>
<feature type="non-terminal residue" evidence="1">
    <location>
        <position position="1"/>
    </location>
</feature>
<evidence type="ECO:0000313" key="1">
    <source>
        <dbReference type="EMBL" id="CAI2196138.1"/>
    </source>
</evidence>
<dbReference type="OrthoDB" id="2320867at2759"/>
<keyword evidence="2" id="KW-1185">Reference proteome</keyword>
<gene>
    <name evidence="1" type="ORF">FWILDA_LOCUS17428</name>
</gene>
<protein>
    <submittedName>
        <fullName evidence="1">228_t:CDS:1</fullName>
    </submittedName>
</protein>
<evidence type="ECO:0000313" key="2">
    <source>
        <dbReference type="Proteomes" id="UP001153678"/>
    </source>
</evidence>
<dbReference type="Proteomes" id="UP001153678">
    <property type="component" value="Unassembled WGS sequence"/>
</dbReference>
<proteinExistence type="predicted"/>
<reference evidence="1" key="1">
    <citation type="submission" date="2022-08" db="EMBL/GenBank/DDBJ databases">
        <authorList>
            <person name="Kallberg Y."/>
            <person name="Tangrot J."/>
            <person name="Rosling A."/>
        </authorList>
    </citation>
    <scope>NUCLEOTIDE SEQUENCE</scope>
    <source>
        <strain evidence="1">Wild A</strain>
    </source>
</reference>
<sequence>KILHIEVNYFGIILLNSLEPLEDIKIFLILISSDMANSHNFNHLECVNNLILALKPLMNCVNQFVKDNYKNLYIKLNNLVLGLFVPKLLEFFL</sequence>
<dbReference type="EMBL" id="CAMKVN010013712">
    <property type="protein sequence ID" value="CAI2196138.1"/>
    <property type="molecule type" value="Genomic_DNA"/>
</dbReference>
<organism evidence="1 2">
    <name type="scientific">Funneliformis geosporum</name>
    <dbReference type="NCBI Taxonomy" id="1117311"/>
    <lineage>
        <taxon>Eukaryota</taxon>
        <taxon>Fungi</taxon>
        <taxon>Fungi incertae sedis</taxon>
        <taxon>Mucoromycota</taxon>
        <taxon>Glomeromycotina</taxon>
        <taxon>Glomeromycetes</taxon>
        <taxon>Glomerales</taxon>
        <taxon>Glomeraceae</taxon>
        <taxon>Funneliformis</taxon>
    </lineage>
</organism>
<dbReference type="AlphaFoldDB" id="A0A9W4TA82"/>
<name>A0A9W4TA82_9GLOM</name>